<reference evidence="2" key="1">
    <citation type="submission" date="2023-03" db="EMBL/GenBank/DDBJ databases">
        <title>Massive genome expansion in bonnet fungi (Mycena s.s.) driven by repeated elements and novel gene families across ecological guilds.</title>
        <authorList>
            <consortium name="Lawrence Berkeley National Laboratory"/>
            <person name="Harder C.B."/>
            <person name="Miyauchi S."/>
            <person name="Viragh M."/>
            <person name="Kuo A."/>
            <person name="Thoen E."/>
            <person name="Andreopoulos B."/>
            <person name="Lu D."/>
            <person name="Skrede I."/>
            <person name="Drula E."/>
            <person name="Henrissat B."/>
            <person name="Morin E."/>
            <person name="Kohler A."/>
            <person name="Barry K."/>
            <person name="LaButti K."/>
            <person name="Morin E."/>
            <person name="Salamov A."/>
            <person name="Lipzen A."/>
            <person name="Mereny Z."/>
            <person name="Hegedus B."/>
            <person name="Baldrian P."/>
            <person name="Stursova M."/>
            <person name="Weitz H."/>
            <person name="Taylor A."/>
            <person name="Grigoriev I.V."/>
            <person name="Nagy L.G."/>
            <person name="Martin F."/>
            <person name="Kauserud H."/>
        </authorList>
    </citation>
    <scope>NUCLEOTIDE SEQUENCE</scope>
    <source>
        <strain evidence="2">9284</strain>
    </source>
</reference>
<evidence type="ECO:0000313" key="3">
    <source>
        <dbReference type="Proteomes" id="UP001221142"/>
    </source>
</evidence>
<feature type="chain" id="PRO_5041940731" description="Secreted protein" evidence="1">
    <location>
        <begin position="24"/>
        <end position="91"/>
    </location>
</feature>
<organism evidence="2 3">
    <name type="scientific">Roridomyces roridus</name>
    <dbReference type="NCBI Taxonomy" id="1738132"/>
    <lineage>
        <taxon>Eukaryota</taxon>
        <taxon>Fungi</taxon>
        <taxon>Dikarya</taxon>
        <taxon>Basidiomycota</taxon>
        <taxon>Agaricomycotina</taxon>
        <taxon>Agaricomycetes</taxon>
        <taxon>Agaricomycetidae</taxon>
        <taxon>Agaricales</taxon>
        <taxon>Marasmiineae</taxon>
        <taxon>Mycenaceae</taxon>
        <taxon>Roridomyces</taxon>
    </lineage>
</organism>
<dbReference type="EMBL" id="JARKIF010000021">
    <property type="protein sequence ID" value="KAJ7617198.1"/>
    <property type="molecule type" value="Genomic_DNA"/>
</dbReference>
<comment type="caution">
    <text evidence="2">The sequence shown here is derived from an EMBL/GenBank/DDBJ whole genome shotgun (WGS) entry which is preliminary data.</text>
</comment>
<evidence type="ECO:0000313" key="2">
    <source>
        <dbReference type="EMBL" id="KAJ7617198.1"/>
    </source>
</evidence>
<keyword evidence="3" id="KW-1185">Reference proteome</keyword>
<accession>A0AAD7BCV4</accession>
<sequence length="91" mass="10162">MYMPRANVWLGALLCHRAAGAGAHCLILLKYVCSVDDPKCHSRKQLGVFLVTPADVSLTTPALKQWVRLPQEQYDGPGPDSFSFFFAWPRV</sequence>
<gene>
    <name evidence="2" type="ORF">FB45DRAFT_223376</name>
</gene>
<dbReference type="Proteomes" id="UP001221142">
    <property type="component" value="Unassembled WGS sequence"/>
</dbReference>
<keyword evidence="1" id="KW-0732">Signal</keyword>
<proteinExistence type="predicted"/>
<dbReference type="AlphaFoldDB" id="A0AAD7BCV4"/>
<protein>
    <recommendedName>
        <fullName evidence="4">Secreted protein</fullName>
    </recommendedName>
</protein>
<name>A0AAD7BCV4_9AGAR</name>
<feature type="signal peptide" evidence="1">
    <location>
        <begin position="1"/>
        <end position="23"/>
    </location>
</feature>
<evidence type="ECO:0000256" key="1">
    <source>
        <dbReference type="SAM" id="SignalP"/>
    </source>
</evidence>
<evidence type="ECO:0008006" key="4">
    <source>
        <dbReference type="Google" id="ProtNLM"/>
    </source>
</evidence>